<evidence type="ECO:0000313" key="2">
    <source>
        <dbReference type="Proteomes" id="UP000814176"/>
    </source>
</evidence>
<name>A0ABQ8KMF4_9APHY</name>
<protein>
    <recommendedName>
        <fullName evidence="3">Secreted protein</fullName>
    </recommendedName>
</protein>
<comment type="caution">
    <text evidence="1">The sequence shown here is derived from an EMBL/GenBank/DDBJ whole genome shotgun (WGS) entry which is preliminary data.</text>
</comment>
<evidence type="ECO:0000313" key="1">
    <source>
        <dbReference type="EMBL" id="KAH9839504.1"/>
    </source>
</evidence>
<sequence>MCVLSMRGLSSSSWKAATGSTFISRHFVQASVSKVLAVMVGRSLAVTALSCSVQRPCYHHGLERPLPRSCIAPASESLVWNQGETADYETTIELGLVIPLTLRSFATAACGTGTVLNLSSISVDCSWLLVCSSRLRFSIRVIELRQRIQQGLARHRPPL</sequence>
<dbReference type="EMBL" id="JADCUA010000006">
    <property type="protein sequence ID" value="KAH9839504.1"/>
    <property type="molecule type" value="Genomic_DNA"/>
</dbReference>
<dbReference type="RefSeq" id="XP_047781259.1">
    <property type="nucleotide sequence ID" value="XM_047919075.1"/>
</dbReference>
<dbReference type="GeneID" id="71999807"/>
<proteinExistence type="predicted"/>
<dbReference type="Proteomes" id="UP000814176">
    <property type="component" value="Unassembled WGS sequence"/>
</dbReference>
<accession>A0ABQ8KMF4</accession>
<organism evidence="1 2">
    <name type="scientific">Rhodofomes roseus</name>
    <dbReference type="NCBI Taxonomy" id="34475"/>
    <lineage>
        <taxon>Eukaryota</taxon>
        <taxon>Fungi</taxon>
        <taxon>Dikarya</taxon>
        <taxon>Basidiomycota</taxon>
        <taxon>Agaricomycotina</taxon>
        <taxon>Agaricomycetes</taxon>
        <taxon>Polyporales</taxon>
        <taxon>Rhodofomes</taxon>
    </lineage>
</organism>
<reference evidence="1 2" key="1">
    <citation type="journal article" date="2021" name="Environ. Microbiol.">
        <title>Gene family expansions and transcriptome signatures uncover fungal adaptations to wood decay.</title>
        <authorList>
            <person name="Hage H."/>
            <person name="Miyauchi S."/>
            <person name="Viragh M."/>
            <person name="Drula E."/>
            <person name="Min B."/>
            <person name="Chaduli D."/>
            <person name="Navarro D."/>
            <person name="Favel A."/>
            <person name="Norest M."/>
            <person name="Lesage-Meessen L."/>
            <person name="Balint B."/>
            <person name="Merenyi Z."/>
            <person name="de Eugenio L."/>
            <person name="Morin E."/>
            <person name="Martinez A.T."/>
            <person name="Baldrian P."/>
            <person name="Stursova M."/>
            <person name="Martinez M.J."/>
            <person name="Novotny C."/>
            <person name="Magnuson J.K."/>
            <person name="Spatafora J.W."/>
            <person name="Maurice S."/>
            <person name="Pangilinan J."/>
            <person name="Andreopoulos W."/>
            <person name="LaButti K."/>
            <person name="Hundley H."/>
            <person name="Na H."/>
            <person name="Kuo A."/>
            <person name="Barry K."/>
            <person name="Lipzen A."/>
            <person name="Henrissat B."/>
            <person name="Riley R."/>
            <person name="Ahrendt S."/>
            <person name="Nagy L.G."/>
            <person name="Grigoriev I.V."/>
            <person name="Martin F."/>
            <person name="Rosso M.N."/>
        </authorList>
    </citation>
    <scope>NUCLEOTIDE SEQUENCE [LARGE SCALE GENOMIC DNA]</scope>
    <source>
        <strain evidence="1 2">CIRM-BRFM 1785</strain>
    </source>
</reference>
<evidence type="ECO:0008006" key="3">
    <source>
        <dbReference type="Google" id="ProtNLM"/>
    </source>
</evidence>
<gene>
    <name evidence="1" type="ORF">C8Q71DRAFT_514959</name>
</gene>
<keyword evidence="2" id="KW-1185">Reference proteome</keyword>